<feature type="transmembrane region" description="Helical" evidence="12">
    <location>
        <begin position="243"/>
        <end position="263"/>
    </location>
</feature>
<evidence type="ECO:0000313" key="13">
    <source>
        <dbReference type="EMBL" id="KKO45018.1"/>
    </source>
</evidence>
<comment type="caution">
    <text evidence="13">The sequence shown here is derived from an EMBL/GenBank/DDBJ whole genome shotgun (WGS) entry which is preliminary data.</text>
</comment>
<feature type="transmembrane region" description="Helical" evidence="12">
    <location>
        <begin position="283"/>
        <end position="309"/>
    </location>
</feature>
<comment type="similarity">
    <text evidence="2 11">Belongs to the sodium:solute symporter (SSF) (TC 2.A.21) family.</text>
</comment>
<dbReference type="InterPro" id="IPR038377">
    <property type="entry name" value="Na/Glc_symporter_sf"/>
</dbReference>
<feature type="transmembrane region" description="Helical" evidence="12">
    <location>
        <begin position="350"/>
        <end position="377"/>
    </location>
</feature>
<dbReference type="InterPro" id="IPR001734">
    <property type="entry name" value="Na/solute_symporter"/>
</dbReference>
<evidence type="ECO:0000256" key="1">
    <source>
        <dbReference type="ARBA" id="ARBA00004651"/>
    </source>
</evidence>
<feature type="transmembrane region" description="Helical" evidence="12">
    <location>
        <begin position="156"/>
        <end position="177"/>
    </location>
</feature>
<evidence type="ECO:0000256" key="11">
    <source>
        <dbReference type="RuleBase" id="RU362091"/>
    </source>
</evidence>
<dbReference type="AlphaFoldDB" id="A0A0M2V784"/>
<dbReference type="Proteomes" id="UP000034228">
    <property type="component" value="Unassembled WGS sequence"/>
</dbReference>
<accession>A0A0M2V784</accession>
<feature type="transmembrane region" description="Helical" evidence="12">
    <location>
        <begin position="127"/>
        <end position="150"/>
    </location>
</feature>
<feature type="transmembrane region" description="Helical" evidence="12">
    <location>
        <begin position="492"/>
        <end position="510"/>
    </location>
</feature>
<proteinExistence type="inferred from homology"/>
<organism evidence="13 14">
    <name type="scientific">Arsukibacterium ikkense</name>
    <dbReference type="NCBI Taxonomy" id="336831"/>
    <lineage>
        <taxon>Bacteria</taxon>
        <taxon>Pseudomonadati</taxon>
        <taxon>Pseudomonadota</taxon>
        <taxon>Gammaproteobacteria</taxon>
        <taxon>Chromatiales</taxon>
        <taxon>Chromatiaceae</taxon>
        <taxon>Arsukibacterium</taxon>
    </lineage>
</organism>
<feature type="transmembrane region" description="Helical" evidence="12">
    <location>
        <begin position="189"/>
        <end position="207"/>
    </location>
</feature>
<dbReference type="STRING" id="336831.WG68_12840"/>
<dbReference type="GO" id="GO:0015293">
    <property type="term" value="F:symporter activity"/>
    <property type="evidence" value="ECO:0007669"/>
    <property type="project" value="TreeGrafter"/>
</dbReference>
<keyword evidence="8" id="KW-0406">Ion transport</keyword>
<keyword evidence="3" id="KW-0813">Transport</keyword>
<keyword evidence="4" id="KW-1003">Cell membrane</keyword>
<evidence type="ECO:0000256" key="9">
    <source>
        <dbReference type="ARBA" id="ARBA00023136"/>
    </source>
</evidence>
<dbReference type="PANTHER" id="PTHR42985:SF47">
    <property type="entry name" value="INTEGRAL MEMBRANE TRANSPORT PROTEIN"/>
    <property type="match status" value="1"/>
</dbReference>
<feature type="transmembrane region" description="Helical" evidence="12">
    <location>
        <begin position="46"/>
        <end position="64"/>
    </location>
</feature>
<evidence type="ECO:0000256" key="3">
    <source>
        <dbReference type="ARBA" id="ARBA00022448"/>
    </source>
</evidence>
<feature type="transmembrane region" description="Helical" evidence="12">
    <location>
        <begin position="426"/>
        <end position="450"/>
    </location>
</feature>
<evidence type="ECO:0000256" key="8">
    <source>
        <dbReference type="ARBA" id="ARBA00023065"/>
    </source>
</evidence>
<keyword evidence="14" id="KW-1185">Reference proteome</keyword>
<dbReference type="OrthoDB" id="9803348at2"/>
<feature type="transmembrane region" description="Helical" evidence="12">
    <location>
        <begin position="76"/>
        <end position="95"/>
    </location>
</feature>
<dbReference type="CDD" id="cd11493">
    <property type="entry name" value="SLC5sbd_NIS-like_u1"/>
    <property type="match status" value="1"/>
</dbReference>
<evidence type="ECO:0000256" key="12">
    <source>
        <dbReference type="SAM" id="Phobius"/>
    </source>
</evidence>
<dbReference type="PANTHER" id="PTHR42985">
    <property type="entry name" value="SODIUM-COUPLED MONOCARBOXYLATE TRANSPORTER"/>
    <property type="match status" value="1"/>
</dbReference>
<feature type="transmembrane region" description="Helical" evidence="12">
    <location>
        <begin position="462"/>
        <end position="486"/>
    </location>
</feature>
<dbReference type="GO" id="GO:0006814">
    <property type="term" value="P:sodium ion transport"/>
    <property type="evidence" value="ECO:0007669"/>
    <property type="project" value="UniProtKB-KW"/>
</dbReference>
<dbReference type="RefSeq" id="WP_046558099.1">
    <property type="nucleotide sequence ID" value="NZ_LAHO01000012.1"/>
</dbReference>
<sequence>MQLTLLDWIIFFGYFLLLATLAIWVNRRRANNSSDYFLGGNNMPPLLVAISVLATSQSAATFLGGPDMGFRGNLSYLATNIGAIIATLLVIKWLIPRYYQLKVTTVYELLESRFDATAKNHAGKMYLFGRAFASGARLYMAALAVAMLLFNNIEPASVILAIGLLAIVGLACTMAGGIRSVIYTDALQCAVYVTAALVVLGYLYSSLQLDLASLYQVLAAPLADGSSKLLLFDFRPDFSSSGVFTIWSALTGFVLLNIAAFGLDQDMTQRVLTCKTAAGGAKALLSSALMVIPVMLLFIVIGLLLYIYYQRPDVFSHSGQYSGSFAGEQITVFMYYVLNELPSGLRGLVVVGVIAAALSTITSGLNSMASVLVADIYQPWRQRRQPATGERHYVRAGQYAMLLTALTLSLMAVLCFYWQQYSAMPLLAFALSVMVFSYSGLLGVFFTALFSQRGNSRSVTAALIAGFTVTLLMQPYLLTLISPTLASWDLGFSWQLCIGTLVAWLVCLSGKAQPGAAVITRVEN</sequence>
<evidence type="ECO:0000256" key="2">
    <source>
        <dbReference type="ARBA" id="ARBA00006434"/>
    </source>
</evidence>
<keyword evidence="10" id="KW-0739">Sodium transport</keyword>
<evidence type="ECO:0000256" key="7">
    <source>
        <dbReference type="ARBA" id="ARBA00023053"/>
    </source>
</evidence>
<dbReference type="PATRIC" id="fig|336831.14.peg.1797"/>
<dbReference type="GO" id="GO:0005886">
    <property type="term" value="C:plasma membrane"/>
    <property type="evidence" value="ECO:0007669"/>
    <property type="project" value="UniProtKB-SubCell"/>
</dbReference>
<evidence type="ECO:0000256" key="6">
    <source>
        <dbReference type="ARBA" id="ARBA00022989"/>
    </source>
</evidence>
<protein>
    <submittedName>
        <fullName evidence="13">Sodium:solute symporter</fullName>
    </submittedName>
</protein>
<gene>
    <name evidence="13" type="ORF">WG68_12840</name>
</gene>
<reference evidence="13 14" key="1">
    <citation type="submission" date="2015-03" db="EMBL/GenBank/DDBJ databases">
        <title>Draft genome sequences of two protease-producing strains of Arsukibacterium isolated from two cold and alkaline environments.</title>
        <authorList>
            <person name="Lylloff J.E."/>
            <person name="Skov L.B."/>
            <person name="Jepsen M."/>
            <person name="Hallin P.F."/>
            <person name="Sorensen S.J."/>
            <person name="Stougaard P."/>
            <person name="Glaring M.A."/>
        </authorList>
    </citation>
    <scope>NUCLEOTIDE SEQUENCE [LARGE SCALE GENOMIC DNA]</scope>
    <source>
        <strain evidence="13 14">GCM72</strain>
    </source>
</reference>
<evidence type="ECO:0000256" key="10">
    <source>
        <dbReference type="ARBA" id="ARBA00023201"/>
    </source>
</evidence>
<evidence type="ECO:0000256" key="5">
    <source>
        <dbReference type="ARBA" id="ARBA00022692"/>
    </source>
</evidence>
<keyword evidence="6 12" id="KW-1133">Transmembrane helix</keyword>
<name>A0A0M2V784_9GAMM</name>
<dbReference type="InterPro" id="IPR051163">
    <property type="entry name" value="Sodium:Solute_Symporter_SSF"/>
</dbReference>
<evidence type="ECO:0000256" key="4">
    <source>
        <dbReference type="ARBA" id="ARBA00022475"/>
    </source>
</evidence>
<dbReference type="Gene3D" id="1.20.1730.10">
    <property type="entry name" value="Sodium/glucose cotransporter"/>
    <property type="match status" value="1"/>
</dbReference>
<evidence type="ECO:0000313" key="14">
    <source>
        <dbReference type="Proteomes" id="UP000034228"/>
    </source>
</evidence>
<dbReference type="PROSITE" id="PS50283">
    <property type="entry name" value="NA_SOLUT_SYMP_3"/>
    <property type="match status" value="1"/>
</dbReference>
<keyword evidence="9 12" id="KW-0472">Membrane</keyword>
<feature type="transmembrane region" description="Helical" evidence="12">
    <location>
        <begin position="398"/>
        <end position="420"/>
    </location>
</feature>
<feature type="transmembrane region" description="Helical" evidence="12">
    <location>
        <begin position="6"/>
        <end position="25"/>
    </location>
</feature>
<dbReference type="EMBL" id="LAHO01000012">
    <property type="protein sequence ID" value="KKO45018.1"/>
    <property type="molecule type" value="Genomic_DNA"/>
</dbReference>
<keyword evidence="7" id="KW-0915">Sodium</keyword>
<keyword evidence="5 12" id="KW-0812">Transmembrane</keyword>
<comment type="subcellular location">
    <subcellularLocation>
        <location evidence="1">Cell membrane</location>
        <topology evidence="1">Multi-pass membrane protein</topology>
    </subcellularLocation>
</comment>
<dbReference type="Pfam" id="PF00474">
    <property type="entry name" value="SSF"/>
    <property type="match status" value="1"/>
</dbReference>